<evidence type="ECO:0000256" key="1">
    <source>
        <dbReference type="SAM" id="MobiDB-lite"/>
    </source>
</evidence>
<gene>
    <name evidence="2" type="ORF">BDV95DRAFT_603442</name>
</gene>
<feature type="compositionally biased region" description="Polar residues" evidence="1">
    <location>
        <begin position="8"/>
        <end position="18"/>
    </location>
</feature>
<feature type="compositionally biased region" description="Polar residues" evidence="1">
    <location>
        <begin position="50"/>
        <end position="72"/>
    </location>
</feature>
<evidence type="ECO:0000313" key="3">
    <source>
        <dbReference type="Proteomes" id="UP000481861"/>
    </source>
</evidence>
<reference evidence="2 3" key="1">
    <citation type="submission" date="2020-01" db="EMBL/GenBank/DDBJ databases">
        <authorList>
            <consortium name="DOE Joint Genome Institute"/>
            <person name="Haridas S."/>
            <person name="Albert R."/>
            <person name="Binder M."/>
            <person name="Bloem J."/>
            <person name="Labutti K."/>
            <person name="Salamov A."/>
            <person name="Andreopoulos B."/>
            <person name="Baker S.E."/>
            <person name="Barry K."/>
            <person name="Bills G."/>
            <person name="Bluhm B.H."/>
            <person name="Cannon C."/>
            <person name="Castanera R."/>
            <person name="Culley D.E."/>
            <person name="Daum C."/>
            <person name="Ezra D."/>
            <person name="Gonzalez J.B."/>
            <person name="Henrissat B."/>
            <person name="Kuo A."/>
            <person name="Liang C."/>
            <person name="Lipzen A."/>
            <person name="Lutzoni F."/>
            <person name="Magnuson J."/>
            <person name="Mondo S."/>
            <person name="Nolan M."/>
            <person name="Ohm R."/>
            <person name="Pangilinan J."/>
            <person name="Park H.-J.H."/>
            <person name="Ramirez L."/>
            <person name="Alfaro M."/>
            <person name="Sun H."/>
            <person name="Tritt A."/>
            <person name="Yoshinaga Y."/>
            <person name="Zwiers L.-H.L."/>
            <person name="Turgeon B.G."/>
            <person name="Goodwin S.B."/>
            <person name="Spatafora J.W."/>
            <person name="Crous P.W."/>
            <person name="Grigoriev I.V."/>
        </authorList>
    </citation>
    <scope>NUCLEOTIDE SEQUENCE [LARGE SCALE GENOMIC DNA]</scope>
    <source>
        <strain evidence="2 3">CBS 611.86</strain>
    </source>
</reference>
<dbReference type="EMBL" id="JAADJZ010000004">
    <property type="protein sequence ID" value="KAF2876061.1"/>
    <property type="molecule type" value="Genomic_DNA"/>
</dbReference>
<accession>A0A7C8MG36</accession>
<protein>
    <submittedName>
        <fullName evidence="2">Uncharacterized protein</fullName>
    </submittedName>
</protein>
<dbReference type="AlphaFoldDB" id="A0A7C8MG36"/>
<keyword evidence="3" id="KW-1185">Reference proteome</keyword>
<proteinExistence type="predicted"/>
<sequence length="210" mass="21918">MPRRFNAPTVSEEPTTHYNEPDTDPEQPEAPPVIILARCGNRSVDPAAATTCQPHSTSPLYNLRSTNNSNTAPDAHCEEPEPAPVPELDPAPHSPRISFKHPAAASPSPHSTSPPSPPPLLESTRTPPATPPSSSSNTPTPTPTPAMGSKSSKPAPSPAHGKLQPAVAKSDKQEMKEPSNYYSHRSKSLRRKAGGEASKVGAQGSGGGVA</sequence>
<dbReference type="Proteomes" id="UP000481861">
    <property type="component" value="Unassembled WGS sequence"/>
</dbReference>
<feature type="region of interest" description="Disordered" evidence="1">
    <location>
        <begin position="1"/>
        <end position="32"/>
    </location>
</feature>
<feature type="region of interest" description="Disordered" evidence="1">
    <location>
        <begin position="45"/>
        <end position="210"/>
    </location>
</feature>
<organism evidence="2 3">
    <name type="scientific">Massariosphaeria phaeospora</name>
    <dbReference type="NCBI Taxonomy" id="100035"/>
    <lineage>
        <taxon>Eukaryota</taxon>
        <taxon>Fungi</taxon>
        <taxon>Dikarya</taxon>
        <taxon>Ascomycota</taxon>
        <taxon>Pezizomycotina</taxon>
        <taxon>Dothideomycetes</taxon>
        <taxon>Pleosporomycetidae</taxon>
        <taxon>Pleosporales</taxon>
        <taxon>Pleosporales incertae sedis</taxon>
        <taxon>Massariosphaeria</taxon>
    </lineage>
</organism>
<comment type="caution">
    <text evidence="2">The sequence shown here is derived from an EMBL/GenBank/DDBJ whole genome shotgun (WGS) entry which is preliminary data.</text>
</comment>
<dbReference type="OrthoDB" id="3788029at2759"/>
<feature type="compositionally biased region" description="Pro residues" evidence="1">
    <location>
        <begin position="82"/>
        <end position="93"/>
    </location>
</feature>
<evidence type="ECO:0000313" key="2">
    <source>
        <dbReference type="EMBL" id="KAF2876061.1"/>
    </source>
</evidence>
<feature type="compositionally biased region" description="Low complexity" evidence="1">
    <location>
        <begin position="102"/>
        <end position="111"/>
    </location>
</feature>
<feature type="compositionally biased region" description="Low complexity" evidence="1">
    <location>
        <begin position="121"/>
        <end position="139"/>
    </location>
</feature>
<name>A0A7C8MG36_9PLEO</name>